<keyword evidence="1" id="KW-0732">Signal</keyword>
<dbReference type="Proteomes" id="UP000249902">
    <property type="component" value="Unassembled WGS sequence"/>
</dbReference>
<dbReference type="RefSeq" id="WP_002681803.1">
    <property type="nucleotide sequence ID" value="NZ_CAUOYI010000006.1"/>
</dbReference>
<dbReference type="EMBL" id="CP022385">
    <property type="protein sequence ID" value="ATA84175.1"/>
    <property type="molecule type" value="Genomic_DNA"/>
</dbReference>
<reference evidence="2" key="1">
    <citation type="journal article" date="2017" name="Genome Announc.">
        <title>Twelve Complete Reference Genomes of Clinical Isolates in the Capnocytophaga Genus.</title>
        <authorList>
            <person name="Villarma A."/>
            <person name="Gulvik C.A."/>
            <person name="Rowe L.A."/>
            <person name="Sheth M."/>
            <person name="Juieng P."/>
            <person name="Nicholson A.C."/>
            <person name="Loparev V.N."/>
            <person name="McQuiston J.R."/>
        </authorList>
    </citation>
    <scope>NUCLEOTIDE SEQUENCE</scope>
    <source>
        <strain evidence="2">KC1668</strain>
    </source>
</reference>
<evidence type="ECO:0000313" key="4">
    <source>
        <dbReference type="Proteomes" id="UP000217301"/>
    </source>
</evidence>
<evidence type="ECO:0000313" key="5">
    <source>
        <dbReference type="Proteomes" id="UP000249902"/>
    </source>
</evidence>
<protein>
    <recommendedName>
        <fullName evidence="6">Sugar-binding protein</fullName>
    </recommendedName>
</protein>
<dbReference type="EMBL" id="UAVP01000008">
    <property type="protein sequence ID" value="SQA76076.1"/>
    <property type="molecule type" value="Genomic_DNA"/>
</dbReference>
<dbReference type="Proteomes" id="UP000217301">
    <property type="component" value="Chromosome"/>
</dbReference>
<evidence type="ECO:0000313" key="2">
    <source>
        <dbReference type="EMBL" id="ATA84175.1"/>
    </source>
</evidence>
<feature type="signal peptide" evidence="1">
    <location>
        <begin position="1"/>
        <end position="19"/>
    </location>
</feature>
<dbReference type="AlphaFoldDB" id="A0AAX2ID65"/>
<sequence length="274" mass="32771">MRKIIVFLGLLFFSLASCSQTPIKKSDWEEMGLRGKVKSLKYRIYKDYVDDKTESRENEIKKLLENTGSTLFFDKKGYITEYVDHMGIKVPLIYDYKQRTVTMKYAEDTSFSITKINKYDLQGNKIEEAMGYRNTWTTEEHMLTYNDAKQVVERIIKNGMMVNSKKEEGYLSEKYNYKYDSKGRVVEETFSKYNSFSDKWYMCDVTHYEYNDRGDVSQREIRTFSKGDKLDKIYQSRLDYTYDSRGNFITLIEYLRTDEGEKKMLSLEREIEYY</sequence>
<evidence type="ECO:0000313" key="3">
    <source>
        <dbReference type="EMBL" id="SQA76076.1"/>
    </source>
</evidence>
<evidence type="ECO:0000256" key="1">
    <source>
        <dbReference type="SAM" id="SignalP"/>
    </source>
</evidence>
<dbReference type="Gene3D" id="2.40.128.720">
    <property type="match status" value="1"/>
</dbReference>
<evidence type="ECO:0008006" key="6">
    <source>
        <dbReference type="Google" id="ProtNLM"/>
    </source>
</evidence>
<gene>
    <name evidence="2" type="ORF">CGC55_06510</name>
    <name evidence="3" type="ORF">NCTC11653_01990</name>
</gene>
<name>A0AAX2ID65_CAPSP</name>
<reference evidence="3 5" key="3">
    <citation type="submission" date="2018-06" db="EMBL/GenBank/DDBJ databases">
        <authorList>
            <consortium name="Pathogen Informatics"/>
            <person name="Doyle S."/>
        </authorList>
    </citation>
    <scope>NUCLEOTIDE SEQUENCE [LARGE SCALE GENOMIC DNA]</scope>
    <source>
        <strain evidence="3 5">NCTC11653</strain>
    </source>
</reference>
<organism evidence="3 5">
    <name type="scientific">Capnocytophaga sputigena</name>
    <dbReference type="NCBI Taxonomy" id="1019"/>
    <lineage>
        <taxon>Bacteria</taxon>
        <taxon>Pseudomonadati</taxon>
        <taxon>Bacteroidota</taxon>
        <taxon>Flavobacteriia</taxon>
        <taxon>Flavobacteriales</taxon>
        <taxon>Flavobacteriaceae</taxon>
        <taxon>Capnocytophaga</taxon>
    </lineage>
</organism>
<proteinExistence type="predicted"/>
<keyword evidence="4" id="KW-1185">Reference proteome</keyword>
<dbReference type="KEGG" id="cspu:CGC55_06510"/>
<feature type="chain" id="PRO_5043802481" description="Sugar-binding protein" evidence="1">
    <location>
        <begin position="20"/>
        <end position="274"/>
    </location>
</feature>
<accession>A0AAX2ID65</accession>
<reference evidence="4" key="2">
    <citation type="submission" date="2017-06" db="EMBL/GenBank/DDBJ databases">
        <title>Capnocytophaga spp. assemblies.</title>
        <authorList>
            <person name="Gulvik C.A."/>
        </authorList>
    </citation>
    <scope>NUCLEOTIDE SEQUENCE [LARGE SCALE GENOMIC DNA]</scope>
    <source>
        <strain evidence="4">KC1668</strain>
    </source>
</reference>
<dbReference type="PROSITE" id="PS51257">
    <property type="entry name" value="PROKAR_LIPOPROTEIN"/>
    <property type="match status" value="1"/>
</dbReference>